<feature type="domain" description="Type II secretion system protein GspC N-terminal" evidence="11">
    <location>
        <begin position="93"/>
        <end position="200"/>
    </location>
</feature>
<evidence type="ECO:0000256" key="2">
    <source>
        <dbReference type="ARBA" id="ARBA00022448"/>
    </source>
</evidence>
<gene>
    <name evidence="13" type="ORF">BECKSD772E_GA0070983_10129</name>
    <name evidence="12" type="ORF">BECKSD772F_GA0070984_101210</name>
</gene>
<evidence type="ECO:0000256" key="1">
    <source>
        <dbReference type="ARBA" id="ARBA00004533"/>
    </source>
</evidence>
<evidence type="ECO:0000256" key="8">
    <source>
        <dbReference type="ARBA" id="ARBA00023136"/>
    </source>
</evidence>
<evidence type="ECO:0000313" key="12">
    <source>
        <dbReference type="EMBL" id="VFK37194.1"/>
    </source>
</evidence>
<evidence type="ECO:0000256" key="10">
    <source>
        <dbReference type="SAM" id="Phobius"/>
    </source>
</evidence>
<feature type="transmembrane region" description="Helical" evidence="10">
    <location>
        <begin position="44"/>
        <end position="66"/>
    </location>
</feature>
<reference evidence="13" key="1">
    <citation type="submission" date="2019-02" db="EMBL/GenBank/DDBJ databases">
        <authorList>
            <person name="Gruber-Vodicka R. H."/>
            <person name="Seah K. B. B."/>
        </authorList>
    </citation>
    <scope>NUCLEOTIDE SEQUENCE</scope>
    <source>
        <strain evidence="13">BECK_S1320</strain>
        <strain evidence="12">BECK_S1321</strain>
    </source>
</reference>
<keyword evidence="5 10" id="KW-0812">Transmembrane</keyword>
<keyword evidence="4" id="KW-0997">Cell inner membrane</keyword>
<evidence type="ECO:0000256" key="5">
    <source>
        <dbReference type="ARBA" id="ARBA00022692"/>
    </source>
</evidence>
<keyword evidence="6" id="KW-0653">Protein transport</keyword>
<dbReference type="Gene3D" id="2.30.30.830">
    <property type="match status" value="1"/>
</dbReference>
<dbReference type="Pfam" id="PF11356">
    <property type="entry name" value="T2SSC"/>
    <property type="match status" value="1"/>
</dbReference>
<dbReference type="EMBL" id="CAADFU010000012">
    <property type="protein sequence ID" value="VFK41468.1"/>
    <property type="molecule type" value="Genomic_DNA"/>
</dbReference>
<evidence type="ECO:0000313" key="13">
    <source>
        <dbReference type="EMBL" id="VFK41468.1"/>
    </source>
</evidence>
<dbReference type="EMBL" id="CAADFR010000012">
    <property type="protein sequence ID" value="VFK37194.1"/>
    <property type="molecule type" value="Genomic_DNA"/>
</dbReference>
<evidence type="ECO:0000256" key="6">
    <source>
        <dbReference type="ARBA" id="ARBA00022927"/>
    </source>
</evidence>
<proteinExistence type="predicted"/>
<evidence type="ECO:0000259" key="11">
    <source>
        <dbReference type="Pfam" id="PF11356"/>
    </source>
</evidence>
<dbReference type="GO" id="GO:0015031">
    <property type="term" value="P:protein transport"/>
    <property type="evidence" value="ECO:0007669"/>
    <property type="project" value="UniProtKB-KW"/>
</dbReference>
<evidence type="ECO:0000256" key="3">
    <source>
        <dbReference type="ARBA" id="ARBA00022475"/>
    </source>
</evidence>
<dbReference type="GO" id="GO:0005886">
    <property type="term" value="C:plasma membrane"/>
    <property type="evidence" value="ECO:0007669"/>
    <property type="project" value="UniProtKB-SubCell"/>
</dbReference>
<dbReference type="AlphaFoldDB" id="A0A450YIS1"/>
<evidence type="ECO:0000256" key="9">
    <source>
        <dbReference type="SAM" id="MobiDB-lite"/>
    </source>
</evidence>
<protein>
    <submittedName>
        <fullName evidence="13">Type IV pilus biogenesis</fullName>
    </submittedName>
</protein>
<feature type="compositionally biased region" description="Basic residues" evidence="9">
    <location>
        <begin position="242"/>
        <end position="252"/>
    </location>
</feature>
<feature type="compositionally biased region" description="Pro residues" evidence="9">
    <location>
        <begin position="253"/>
        <end position="263"/>
    </location>
</feature>
<accession>A0A450YIS1</accession>
<keyword evidence="2" id="KW-0813">Transport</keyword>
<keyword evidence="8 10" id="KW-0472">Membrane</keyword>
<name>A0A450YIS1_9GAMM</name>
<evidence type="ECO:0000256" key="4">
    <source>
        <dbReference type="ARBA" id="ARBA00022519"/>
    </source>
</evidence>
<sequence>MQWMVFSETATATNSPKGALCSRKYLNDYRRIGSMLKIPHLRKILYRVFPVFVGVLLLGGIGYTAMGRFRDASITDPLNEGVAETTKTQAEDRPSARMEAVRPVQNIAELHLFGEAPKAVSGPAASPSVVVPVESKLDLVLHGIIKATRGGGSLAIIADARGKQDPYSVGSVLSKGVILQEVNDDHVVLNNNNRVETLRMWEVSRNERPYAGGEEISLMEASPSPMMNAMPTGTAARYPRDYRKRRPSRRHSPPPPGHPANMP</sequence>
<comment type="subcellular location">
    <subcellularLocation>
        <location evidence="1">Cell inner membrane</location>
    </subcellularLocation>
</comment>
<feature type="region of interest" description="Disordered" evidence="9">
    <location>
        <begin position="219"/>
        <end position="263"/>
    </location>
</feature>
<keyword evidence="3" id="KW-1003">Cell membrane</keyword>
<keyword evidence="7 10" id="KW-1133">Transmembrane helix</keyword>
<organism evidence="13">
    <name type="scientific">Candidatus Kentrum sp. SD</name>
    <dbReference type="NCBI Taxonomy" id="2126332"/>
    <lineage>
        <taxon>Bacteria</taxon>
        <taxon>Pseudomonadati</taxon>
        <taxon>Pseudomonadota</taxon>
        <taxon>Gammaproteobacteria</taxon>
        <taxon>Candidatus Kentrum</taxon>
    </lineage>
</organism>
<evidence type="ECO:0000256" key="7">
    <source>
        <dbReference type="ARBA" id="ARBA00022989"/>
    </source>
</evidence>
<dbReference type="InterPro" id="IPR024961">
    <property type="entry name" value="T2SS_GspC_N"/>
</dbReference>